<comment type="caution">
    <text evidence="1">The sequence shown here is derived from an EMBL/GenBank/DDBJ whole genome shotgun (WGS) entry which is preliminary data.</text>
</comment>
<dbReference type="AlphaFoldDB" id="A0AAD7SIV0"/>
<accession>A0AAD7SIV0</accession>
<name>A0AAD7SIV0_9TELE</name>
<reference evidence="1" key="1">
    <citation type="journal article" date="2023" name="Science">
        <title>Genome structures resolve the early diversification of teleost fishes.</title>
        <authorList>
            <person name="Parey E."/>
            <person name="Louis A."/>
            <person name="Montfort J."/>
            <person name="Bouchez O."/>
            <person name="Roques C."/>
            <person name="Iampietro C."/>
            <person name="Lluch J."/>
            <person name="Castinel A."/>
            <person name="Donnadieu C."/>
            <person name="Desvignes T."/>
            <person name="Floi Bucao C."/>
            <person name="Jouanno E."/>
            <person name="Wen M."/>
            <person name="Mejri S."/>
            <person name="Dirks R."/>
            <person name="Jansen H."/>
            <person name="Henkel C."/>
            <person name="Chen W.J."/>
            <person name="Zahm M."/>
            <person name="Cabau C."/>
            <person name="Klopp C."/>
            <person name="Thompson A.W."/>
            <person name="Robinson-Rechavi M."/>
            <person name="Braasch I."/>
            <person name="Lecointre G."/>
            <person name="Bobe J."/>
            <person name="Postlethwait J.H."/>
            <person name="Berthelot C."/>
            <person name="Roest Crollius H."/>
            <person name="Guiguen Y."/>
        </authorList>
    </citation>
    <scope>NUCLEOTIDE SEQUENCE</scope>
    <source>
        <strain evidence="1">NC1722</strain>
    </source>
</reference>
<evidence type="ECO:0000313" key="1">
    <source>
        <dbReference type="EMBL" id="KAJ8402276.1"/>
    </source>
</evidence>
<evidence type="ECO:0000313" key="2">
    <source>
        <dbReference type="Proteomes" id="UP001221898"/>
    </source>
</evidence>
<keyword evidence="2" id="KW-1185">Reference proteome</keyword>
<organism evidence="1 2">
    <name type="scientific">Aldrovandia affinis</name>
    <dbReference type="NCBI Taxonomy" id="143900"/>
    <lineage>
        <taxon>Eukaryota</taxon>
        <taxon>Metazoa</taxon>
        <taxon>Chordata</taxon>
        <taxon>Craniata</taxon>
        <taxon>Vertebrata</taxon>
        <taxon>Euteleostomi</taxon>
        <taxon>Actinopterygii</taxon>
        <taxon>Neopterygii</taxon>
        <taxon>Teleostei</taxon>
        <taxon>Notacanthiformes</taxon>
        <taxon>Halosauridae</taxon>
        <taxon>Aldrovandia</taxon>
    </lineage>
</organism>
<gene>
    <name evidence="1" type="ORF">AAFF_G00371410</name>
</gene>
<sequence length="161" mass="16903">MLCVTRRQPQNAAITVVSLTSELSCSPLLPALSPGAGRRRTVTAKAGPSRGSSYYFARRRARSGVRAISEGPGADVARSQANLPTAEGAGAGRPPRLGSLHLEPRSLSVSSSYTAYIRRGPEESGDNYTLTGRCYLQIIMGSPGLDTCHSGSHISSEGRGD</sequence>
<dbReference type="Proteomes" id="UP001221898">
    <property type="component" value="Unassembled WGS sequence"/>
</dbReference>
<protein>
    <submittedName>
        <fullName evidence="1">Uncharacterized protein</fullName>
    </submittedName>
</protein>
<proteinExistence type="predicted"/>
<dbReference type="EMBL" id="JAINUG010000065">
    <property type="protein sequence ID" value="KAJ8402276.1"/>
    <property type="molecule type" value="Genomic_DNA"/>
</dbReference>